<dbReference type="EMBL" id="JBHDLJ010000002">
    <property type="protein sequence ID" value="MFB0833771.1"/>
    <property type="molecule type" value="Genomic_DNA"/>
</dbReference>
<sequence>MTNTDSTLLVFLLDRSGSMQSIKDDVEGAFSAYIEDQRKVGGSATVSLHQFDDRYEDVYLDRPLAEVRPLQLRPRGSTALLDAMGRTITATRERIAALPEDRRPGTVHFNIMSDGHENASREFTRPAIRRMVEAQEKADNWLVAYMGCDQDAVEIGAALGVSADRSLTFTRDTVVSAMASVSAMTTSARDTRRAGASMDELRAASAFSADQRRDAGE</sequence>
<comment type="caution">
    <text evidence="2">The sequence shown here is derived from an EMBL/GenBank/DDBJ whole genome shotgun (WGS) entry which is preliminary data.</text>
</comment>
<dbReference type="InterPro" id="IPR036465">
    <property type="entry name" value="vWFA_dom_sf"/>
</dbReference>
<accession>A0ABV4ULD7</accession>
<evidence type="ECO:0000313" key="3">
    <source>
        <dbReference type="Proteomes" id="UP001575652"/>
    </source>
</evidence>
<keyword evidence="3" id="KW-1185">Reference proteome</keyword>
<organism evidence="2 3">
    <name type="scientific">Arthrobacter halodurans</name>
    <dbReference type="NCBI Taxonomy" id="516699"/>
    <lineage>
        <taxon>Bacteria</taxon>
        <taxon>Bacillati</taxon>
        <taxon>Actinomycetota</taxon>
        <taxon>Actinomycetes</taxon>
        <taxon>Micrococcales</taxon>
        <taxon>Micrococcaceae</taxon>
        <taxon>Arthrobacter</taxon>
    </lineage>
</organism>
<reference evidence="2 3" key="1">
    <citation type="submission" date="2024-09" db="EMBL/GenBank/DDBJ databases">
        <authorList>
            <person name="Salinas-Garcia M.A."/>
            <person name="Prieme A."/>
        </authorList>
    </citation>
    <scope>NUCLEOTIDE SEQUENCE [LARGE SCALE GENOMIC DNA]</scope>
    <source>
        <strain evidence="2 3">DSM 21081</strain>
    </source>
</reference>
<dbReference type="SUPFAM" id="SSF53300">
    <property type="entry name" value="vWA-like"/>
    <property type="match status" value="1"/>
</dbReference>
<proteinExistence type="predicted"/>
<feature type="region of interest" description="Disordered" evidence="1">
    <location>
        <begin position="184"/>
        <end position="217"/>
    </location>
</feature>
<gene>
    <name evidence="2" type="ORF">ACETWP_04150</name>
</gene>
<name>A0ABV4ULD7_9MICC</name>
<evidence type="ECO:0000256" key="1">
    <source>
        <dbReference type="SAM" id="MobiDB-lite"/>
    </source>
</evidence>
<evidence type="ECO:0000313" key="2">
    <source>
        <dbReference type="EMBL" id="MFB0833771.1"/>
    </source>
</evidence>
<dbReference type="Gene3D" id="3.40.50.410">
    <property type="entry name" value="von Willebrand factor, type A domain"/>
    <property type="match status" value="1"/>
</dbReference>
<protein>
    <submittedName>
        <fullName evidence="2">VWA domain-containing protein</fullName>
    </submittedName>
</protein>
<dbReference type="RefSeq" id="WP_373970933.1">
    <property type="nucleotide sequence ID" value="NZ_JBHDLJ010000002.1"/>
</dbReference>
<dbReference type="Proteomes" id="UP001575652">
    <property type="component" value="Unassembled WGS sequence"/>
</dbReference>